<dbReference type="EMBL" id="ML210289">
    <property type="protein sequence ID" value="TFK20730.1"/>
    <property type="molecule type" value="Genomic_DNA"/>
</dbReference>
<gene>
    <name evidence="1" type="ORF">FA15DRAFT_658846</name>
</gene>
<sequence>ATVGQNATTEEKLASLQQRLVNLEHKVADGLAAMDLKVEEKLARLEVRIEQRISIFENNSERRFDTLEALLRQVAAQTSELPSIYGQLVREHLRGVGLVSPRR</sequence>
<evidence type="ECO:0000313" key="2">
    <source>
        <dbReference type="Proteomes" id="UP000307440"/>
    </source>
</evidence>
<feature type="non-terminal residue" evidence="1">
    <location>
        <position position="1"/>
    </location>
</feature>
<accession>A0A5C3KKG7</accession>
<protein>
    <submittedName>
        <fullName evidence="1">Uncharacterized protein</fullName>
    </submittedName>
</protein>
<keyword evidence="2" id="KW-1185">Reference proteome</keyword>
<name>A0A5C3KKG7_COPMA</name>
<dbReference type="AlphaFoldDB" id="A0A5C3KKG7"/>
<dbReference type="STRING" id="230819.A0A5C3KKG7"/>
<reference evidence="1 2" key="1">
    <citation type="journal article" date="2019" name="Nat. Ecol. Evol.">
        <title>Megaphylogeny resolves global patterns of mushroom evolution.</title>
        <authorList>
            <person name="Varga T."/>
            <person name="Krizsan K."/>
            <person name="Foldi C."/>
            <person name="Dima B."/>
            <person name="Sanchez-Garcia M."/>
            <person name="Sanchez-Ramirez S."/>
            <person name="Szollosi G.J."/>
            <person name="Szarkandi J.G."/>
            <person name="Papp V."/>
            <person name="Albert L."/>
            <person name="Andreopoulos W."/>
            <person name="Angelini C."/>
            <person name="Antonin V."/>
            <person name="Barry K.W."/>
            <person name="Bougher N.L."/>
            <person name="Buchanan P."/>
            <person name="Buyck B."/>
            <person name="Bense V."/>
            <person name="Catcheside P."/>
            <person name="Chovatia M."/>
            <person name="Cooper J."/>
            <person name="Damon W."/>
            <person name="Desjardin D."/>
            <person name="Finy P."/>
            <person name="Geml J."/>
            <person name="Haridas S."/>
            <person name="Hughes K."/>
            <person name="Justo A."/>
            <person name="Karasinski D."/>
            <person name="Kautmanova I."/>
            <person name="Kiss B."/>
            <person name="Kocsube S."/>
            <person name="Kotiranta H."/>
            <person name="LaButti K.M."/>
            <person name="Lechner B.E."/>
            <person name="Liimatainen K."/>
            <person name="Lipzen A."/>
            <person name="Lukacs Z."/>
            <person name="Mihaltcheva S."/>
            <person name="Morgado L.N."/>
            <person name="Niskanen T."/>
            <person name="Noordeloos M.E."/>
            <person name="Ohm R.A."/>
            <person name="Ortiz-Santana B."/>
            <person name="Ovrebo C."/>
            <person name="Racz N."/>
            <person name="Riley R."/>
            <person name="Savchenko A."/>
            <person name="Shiryaev A."/>
            <person name="Soop K."/>
            <person name="Spirin V."/>
            <person name="Szebenyi C."/>
            <person name="Tomsovsky M."/>
            <person name="Tulloss R.E."/>
            <person name="Uehling J."/>
            <person name="Grigoriev I.V."/>
            <person name="Vagvolgyi C."/>
            <person name="Papp T."/>
            <person name="Martin F.M."/>
            <person name="Miettinen O."/>
            <person name="Hibbett D.S."/>
            <person name="Nagy L.G."/>
        </authorList>
    </citation>
    <scope>NUCLEOTIDE SEQUENCE [LARGE SCALE GENOMIC DNA]</scope>
    <source>
        <strain evidence="1 2">CBS 121175</strain>
    </source>
</reference>
<proteinExistence type="predicted"/>
<evidence type="ECO:0000313" key="1">
    <source>
        <dbReference type="EMBL" id="TFK20730.1"/>
    </source>
</evidence>
<organism evidence="1 2">
    <name type="scientific">Coprinopsis marcescibilis</name>
    <name type="common">Agaric fungus</name>
    <name type="synonym">Psathyrella marcescibilis</name>
    <dbReference type="NCBI Taxonomy" id="230819"/>
    <lineage>
        <taxon>Eukaryota</taxon>
        <taxon>Fungi</taxon>
        <taxon>Dikarya</taxon>
        <taxon>Basidiomycota</taxon>
        <taxon>Agaricomycotina</taxon>
        <taxon>Agaricomycetes</taxon>
        <taxon>Agaricomycetidae</taxon>
        <taxon>Agaricales</taxon>
        <taxon>Agaricineae</taxon>
        <taxon>Psathyrellaceae</taxon>
        <taxon>Coprinopsis</taxon>
    </lineage>
</organism>
<dbReference type="Proteomes" id="UP000307440">
    <property type="component" value="Unassembled WGS sequence"/>
</dbReference>